<dbReference type="Proteomes" id="UP000832034">
    <property type="component" value="Chromosome"/>
</dbReference>
<reference evidence="2" key="2">
    <citation type="journal article" date="2022" name="Res Sq">
        <title>Evolution of multicellular longitudinally dividing oral cavity symbionts (Neisseriaceae).</title>
        <authorList>
            <person name="Nyongesa S."/>
            <person name="Weber P."/>
            <person name="Bernet E."/>
            <person name="Pullido F."/>
            <person name="Nieckarz M."/>
            <person name="Delaby M."/>
            <person name="Nieves C."/>
            <person name="Viehboeck T."/>
            <person name="Krause N."/>
            <person name="Rivera-Millot A."/>
            <person name="Nakamura A."/>
            <person name="Vischer N."/>
            <person name="VanNieuwenhze M."/>
            <person name="Brun Y."/>
            <person name="Cava F."/>
            <person name="Bulgheresi S."/>
            <person name="Veyrier F."/>
        </authorList>
    </citation>
    <scope>NUCLEOTIDE SEQUENCE</scope>
    <source>
        <strain evidence="2">SAG 1488-6</strain>
    </source>
</reference>
<dbReference type="RefSeq" id="WP_019957296.1">
    <property type="nucleotide sequence ID" value="NZ_CP091512.1"/>
</dbReference>
<gene>
    <name evidence="2" type="ORF">LVJ81_09990</name>
</gene>
<keyword evidence="1" id="KW-0472">Membrane</keyword>
<reference evidence="2" key="1">
    <citation type="submission" date="2021-12" db="EMBL/GenBank/DDBJ databases">
        <authorList>
            <person name="Veyrier F.J."/>
        </authorList>
    </citation>
    <scope>NUCLEOTIDE SEQUENCE</scope>
    <source>
        <strain evidence="2">SAG 1488-6</strain>
    </source>
</reference>
<organism evidence="2 3">
    <name type="scientific">Vitreoscilla stercoraria</name>
    <dbReference type="NCBI Taxonomy" id="61"/>
    <lineage>
        <taxon>Bacteria</taxon>
        <taxon>Pseudomonadati</taxon>
        <taxon>Pseudomonadota</taxon>
        <taxon>Betaproteobacteria</taxon>
        <taxon>Neisseriales</taxon>
        <taxon>Neisseriaceae</taxon>
        <taxon>Vitreoscilla</taxon>
    </lineage>
</organism>
<protein>
    <submittedName>
        <fullName evidence="2">J domain-containing protein</fullName>
    </submittedName>
</protein>
<evidence type="ECO:0000313" key="2">
    <source>
        <dbReference type="EMBL" id="UOO91958.1"/>
    </source>
</evidence>
<dbReference type="EMBL" id="CP091512">
    <property type="protein sequence ID" value="UOO91958.1"/>
    <property type="molecule type" value="Genomic_DNA"/>
</dbReference>
<proteinExistence type="predicted"/>
<keyword evidence="1" id="KW-1133">Transmembrane helix</keyword>
<keyword evidence="1" id="KW-0812">Transmembrane</keyword>
<name>A0ABY4E868_VITST</name>
<accession>A0ABY4E868</accession>
<keyword evidence="3" id="KW-1185">Reference proteome</keyword>
<sequence length="258" mass="28973">MQNFYEILGIESNATSMDVEKAIRLARQRGDVEETVLMQARNCLIDPKMRKIYNHKMGIKVAARVRGGSGLKSSMPFWIPVTVLVVLLLGGLVGLHFARQDAAEKRQEAQERAQMAKMQQADAQEGIVHSAQPKMGAWESSQLMYAPTPQYMQASTQLQNEFSMFKQAKLVLSVPEGEPAQLLMVLDQNIFCENDCRIQLVFDEYNRFALPSQAHGNYLAAAVSDSILSSFEHDGKVTIILPDQDQSTFVFEYRALKP</sequence>
<feature type="transmembrane region" description="Helical" evidence="1">
    <location>
        <begin position="77"/>
        <end position="98"/>
    </location>
</feature>
<evidence type="ECO:0000256" key="1">
    <source>
        <dbReference type="SAM" id="Phobius"/>
    </source>
</evidence>
<evidence type="ECO:0000313" key="3">
    <source>
        <dbReference type="Proteomes" id="UP000832034"/>
    </source>
</evidence>